<dbReference type="PANTHER" id="PTHR36220:SF1">
    <property type="entry name" value="GAMMA TUBULIN COMPLEX COMPONENT C-TERMINAL DOMAIN-CONTAINING PROTEIN"/>
    <property type="match status" value="1"/>
</dbReference>
<dbReference type="InterPro" id="IPR011043">
    <property type="entry name" value="Gal_Oxase/kelch_b-propeller"/>
</dbReference>
<dbReference type="Pfam" id="PF14312">
    <property type="entry name" value="FG-GAP_2"/>
    <property type="match status" value="3"/>
</dbReference>
<organism evidence="3 4">
    <name type="scientific">Dokdonella koreensis DS-123</name>
    <dbReference type="NCBI Taxonomy" id="1300342"/>
    <lineage>
        <taxon>Bacteria</taxon>
        <taxon>Pseudomonadati</taxon>
        <taxon>Pseudomonadota</taxon>
        <taxon>Gammaproteobacteria</taxon>
        <taxon>Lysobacterales</taxon>
        <taxon>Rhodanobacteraceae</taxon>
        <taxon>Dokdonella</taxon>
    </lineage>
</organism>
<dbReference type="Gene3D" id="2.130.10.130">
    <property type="entry name" value="Integrin alpha, N-terminal"/>
    <property type="match status" value="1"/>
</dbReference>
<dbReference type="InterPro" id="IPR013517">
    <property type="entry name" value="FG-GAP"/>
</dbReference>
<gene>
    <name evidence="3" type="ORF">I596_2335</name>
</gene>
<dbReference type="KEGG" id="dko:I596_2335"/>
<dbReference type="InterPro" id="IPR028994">
    <property type="entry name" value="Integrin_alpha_N"/>
</dbReference>
<dbReference type="EMBL" id="CP015249">
    <property type="protein sequence ID" value="ANB18343.1"/>
    <property type="molecule type" value="Genomic_DNA"/>
</dbReference>
<dbReference type="AlphaFoldDB" id="A0A160DWQ2"/>
<proteinExistence type="predicted"/>
<dbReference type="SUPFAM" id="SSF50965">
    <property type="entry name" value="Galactose oxidase, central domain"/>
    <property type="match status" value="1"/>
</dbReference>
<accession>A0A160DWQ2</accession>
<reference evidence="3 4" key="1">
    <citation type="submission" date="2016-04" db="EMBL/GenBank/DDBJ databases">
        <title>Complete genome sequence of Dokdonella koreensis DS-123T.</title>
        <authorList>
            <person name="Kim J.F."/>
            <person name="Lee H."/>
            <person name="Kwak M.-J."/>
        </authorList>
    </citation>
    <scope>NUCLEOTIDE SEQUENCE [LARGE SCALE GENOMIC DNA]</scope>
    <source>
        <strain evidence="3 4">DS-123</strain>
    </source>
</reference>
<evidence type="ECO:0000256" key="1">
    <source>
        <dbReference type="ARBA" id="ARBA00022729"/>
    </source>
</evidence>
<evidence type="ECO:0000256" key="2">
    <source>
        <dbReference type="SAM" id="MobiDB-lite"/>
    </source>
</evidence>
<dbReference type="Proteomes" id="UP000076830">
    <property type="component" value="Chromosome"/>
</dbReference>
<feature type="region of interest" description="Disordered" evidence="2">
    <location>
        <begin position="440"/>
        <end position="463"/>
    </location>
</feature>
<keyword evidence="4" id="KW-1185">Reference proteome</keyword>
<keyword evidence="1" id="KW-0732">Signal</keyword>
<evidence type="ECO:0000313" key="4">
    <source>
        <dbReference type="Proteomes" id="UP000076830"/>
    </source>
</evidence>
<name>A0A160DWQ2_9GAMM</name>
<dbReference type="PANTHER" id="PTHR36220">
    <property type="entry name" value="UNNAMED PRODUCT"/>
    <property type="match status" value="1"/>
</dbReference>
<sequence>MPTPGDGSELRNGIAMTDAVAMVGDLRRVHVYRKEDGRWVERQVLDPSLAVPPEAFFSFGAAIAIRGSQAVIGHARGNNGIDFAPPDPAEAAGTESQPAAYVFEERAGSWIETARLTPDDGAPGSWGQRGNSFATSLAIDGTTVAVGAYSHTPDTDRANQGAVYLFSDDGNGWRQTQKLVPDDGRAGDQFGNAIALQGDTLLIGARGATRNRDFPWHGLVYVFERQNGVWTQRQKLYPSPLSAAIRFGQSLGLDGDTAIVGAPRGLSGYLEYGDARGGVFMLQRSHGLWSVAQALPSLNDKDYADSLGESVAIAGDLAIAGAYQTFYTGGLTQQGTAFAYERDGDRWVRRGRLTSPEGIDYGYFGVWFALSGRSAIIGSFPPGSVFAFEAHKPATAHVQPGSIYATVPPGTSARRSLRIDNPGDQTLQFELNAAAGAHAVSMQPRARSGSGHSTPSGATTGDALDFALDDGGYEAKQSFNFQYTEQAAIWLNRFAAPSGTGAFTVDSISILVPAENGGSLVGRPITLVAYYDADADGDPGNAVRLGTDHPATITAEGQFITFPTDFRVPGDGAVYVGFESTYARGGIAERFPIALDTTAPVLEHSWLASMEDGAPNLEDLSANRVQMYLEDYSREVRAGNAMIRATGKDPANDCIDPAGAPWFTLTPAAGSVPAGGSATIALELDGTGLAEGTHIAQLCVASNDSARAMQRVPVVLSVLPDGAIFRDGFEGTP</sequence>
<protein>
    <submittedName>
        <fullName evidence="3">PKD domain-containing protein</fullName>
    </submittedName>
</protein>
<evidence type="ECO:0000313" key="3">
    <source>
        <dbReference type="EMBL" id="ANB18343.1"/>
    </source>
</evidence>
<dbReference type="STRING" id="1300342.I596_2335"/>